<accession>A0A1F7S3N0</accession>
<name>A0A1F7S3N0_9BACT</name>
<proteinExistence type="predicted"/>
<dbReference type="EMBL" id="MGDD01000039">
    <property type="protein sequence ID" value="OGL48321.1"/>
    <property type="molecule type" value="Genomic_DNA"/>
</dbReference>
<evidence type="ECO:0000313" key="1">
    <source>
        <dbReference type="EMBL" id="OGL48321.1"/>
    </source>
</evidence>
<dbReference type="Gene3D" id="2.60.40.10">
    <property type="entry name" value="Immunoglobulins"/>
    <property type="match status" value="2"/>
</dbReference>
<dbReference type="Proteomes" id="UP000179266">
    <property type="component" value="Unassembled WGS sequence"/>
</dbReference>
<dbReference type="InterPro" id="IPR013783">
    <property type="entry name" value="Ig-like_fold"/>
</dbReference>
<evidence type="ECO:0008006" key="3">
    <source>
        <dbReference type="Google" id="ProtNLM"/>
    </source>
</evidence>
<comment type="caution">
    <text evidence="1">The sequence shown here is derived from an EMBL/GenBank/DDBJ whole genome shotgun (WGS) entry which is preliminary data.</text>
</comment>
<reference evidence="1 2" key="1">
    <citation type="journal article" date="2016" name="Nat. Commun.">
        <title>Thousands of microbial genomes shed light on interconnected biogeochemical processes in an aquifer system.</title>
        <authorList>
            <person name="Anantharaman K."/>
            <person name="Brown C.T."/>
            <person name="Hug L.A."/>
            <person name="Sharon I."/>
            <person name="Castelle C.J."/>
            <person name="Probst A.J."/>
            <person name="Thomas B.C."/>
            <person name="Singh A."/>
            <person name="Wilkins M.J."/>
            <person name="Karaoz U."/>
            <person name="Brodie E.L."/>
            <person name="Williams K.H."/>
            <person name="Hubbard S.S."/>
            <person name="Banfield J.F."/>
        </authorList>
    </citation>
    <scope>NUCLEOTIDE SEQUENCE [LARGE SCALE GENOMIC DNA]</scope>
</reference>
<dbReference type="AlphaFoldDB" id="A0A1F7S3N0"/>
<sequence length="392" mass="44196">MNKKILFIAVYACMIIPFLYSCEESTGISDAIPPDFSGEFYPTAHQEISSLQPSLSVLNFKDFNGKSLKYDFQLFNDKSWKQLIDQGTDIQEGTEYTQWKINIQLQFGVRYYWRVRAKTEYSEGNWEVQSDFRVKNIFPPTLYSPIDGETMDSLTPLLCVTDSTGISGQRYYDFEVYADESLTQLKAQKQGQPEISGKTCWQVNVALSTNSHYYWRARCRIAGEQSDWSDPEYFYICACQPAGGNGYAQSVVLSDIDDCDGMNRFMNPNEALGTPNATGTTTSNFRGFVSLGLGGSITLDMKVCIRNGAGYDIRVYQYVSNEPVEVYVSSCRDGTYYSLGTEPCNHPACGFDISGIPLNEVRYIKIVDRSPTVPCYEHIGADIDAVQAIYYH</sequence>
<organism evidence="1 2">
    <name type="scientific">Candidatus Schekmanbacteria bacterium RBG_13_48_7</name>
    <dbReference type="NCBI Taxonomy" id="1817878"/>
    <lineage>
        <taxon>Bacteria</taxon>
        <taxon>Candidatus Schekmaniibacteriota</taxon>
    </lineage>
</organism>
<gene>
    <name evidence="1" type="ORF">A2161_12640</name>
</gene>
<dbReference type="PROSITE" id="PS51257">
    <property type="entry name" value="PROKAR_LIPOPROTEIN"/>
    <property type="match status" value="1"/>
</dbReference>
<protein>
    <recommendedName>
        <fullName evidence="3">Fibronectin type-III domain-containing protein</fullName>
    </recommendedName>
</protein>
<evidence type="ECO:0000313" key="2">
    <source>
        <dbReference type="Proteomes" id="UP000179266"/>
    </source>
</evidence>